<reference evidence="10" key="2">
    <citation type="submission" date="2014-06" db="EMBL/GenBank/DDBJ databases">
        <title>The complete genome of Blastobotrys (Arxula) adeninivorans LS3 - a yeast of biotechnological interest.</title>
        <authorList>
            <person name="Kunze G."/>
            <person name="Gaillardin C."/>
            <person name="Czernicka M."/>
            <person name="Durrens P."/>
            <person name="Martin T."/>
            <person name="Boer E."/>
            <person name="Gabaldon T."/>
            <person name="Cruz J."/>
            <person name="Talla E."/>
            <person name="Marck C."/>
            <person name="Goffeau A."/>
            <person name="Barbe V."/>
            <person name="Baret P."/>
            <person name="Baronian K."/>
            <person name="Beier S."/>
            <person name="Bleykasten C."/>
            <person name="Bode R."/>
            <person name="Casaregola S."/>
            <person name="Despons L."/>
            <person name="Fairhead C."/>
            <person name="Giersberg M."/>
            <person name="Gierski P."/>
            <person name="Hahnel U."/>
            <person name="Hartmann A."/>
            <person name="Jankowska D."/>
            <person name="Jubin C."/>
            <person name="Jung P."/>
            <person name="Lafontaine I."/>
            <person name="Leh-Louis V."/>
            <person name="Lemaire M."/>
            <person name="Marcet-Houben M."/>
            <person name="Mascher M."/>
            <person name="Morel G."/>
            <person name="Richard G.-F."/>
            <person name="Riechen J."/>
            <person name="Sacerdot C."/>
            <person name="Sarkar A."/>
            <person name="Savel G."/>
            <person name="Schacherer J."/>
            <person name="Sherman D."/>
            <person name="Straub M.-L."/>
            <person name="Stein N."/>
            <person name="Thierry A."/>
            <person name="Trautwein-Schult A."/>
            <person name="Westhof E."/>
            <person name="Worch S."/>
            <person name="Dujon B."/>
            <person name="Souciet J.-L."/>
            <person name="Wincker P."/>
            <person name="Scholz U."/>
            <person name="Neuveglise N."/>
        </authorList>
    </citation>
    <scope>NUCLEOTIDE SEQUENCE</scope>
    <source>
        <strain evidence="10">LS3</strain>
    </source>
</reference>
<keyword evidence="3" id="KW-0813">Transport</keyword>
<feature type="transmembrane region" description="Helical" evidence="9">
    <location>
        <begin position="696"/>
        <end position="714"/>
    </location>
</feature>
<dbReference type="GO" id="GO:0035673">
    <property type="term" value="F:oligopeptide transmembrane transporter activity"/>
    <property type="evidence" value="ECO:0007669"/>
    <property type="project" value="InterPro"/>
</dbReference>
<feature type="transmembrane region" description="Helical" evidence="9">
    <location>
        <begin position="726"/>
        <end position="753"/>
    </location>
</feature>
<keyword evidence="8 9" id="KW-0472">Membrane</keyword>
<evidence type="ECO:0000256" key="1">
    <source>
        <dbReference type="ARBA" id="ARBA00004141"/>
    </source>
</evidence>
<dbReference type="Pfam" id="PF03169">
    <property type="entry name" value="OPT"/>
    <property type="match status" value="1"/>
</dbReference>
<dbReference type="NCBIfam" id="TIGR00728">
    <property type="entry name" value="OPT_sfam"/>
    <property type="match status" value="1"/>
</dbReference>
<dbReference type="InterPro" id="IPR004813">
    <property type="entry name" value="OPT"/>
</dbReference>
<evidence type="ECO:0000256" key="5">
    <source>
        <dbReference type="ARBA" id="ARBA00022856"/>
    </source>
</evidence>
<dbReference type="AlphaFoldDB" id="A0A060T6A8"/>
<accession>A0A060T6A8</accession>
<feature type="transmembrane region" description="Helical" evidence="9">
    <location>
        <begin position="774"/>
        <end position="795"/>
    </location>
</feature>
<dbReference type="NCBIfam" id="TIGR00727">
    <property type="entry name" value="ISP4_OPT"/>
    <property type="match status" value="1"/>
</dbReference>
<sequence length="839" mass="95369">MVGSEKSDWSRDRILEKLGKTEQGVSIVEVTENSDSDHVGYLSSCLSQMTLQQAIDIVSRAVDHHKDDPNFPQSVVELLHKVHLSDQSEQEKLSNHLDLRLEAVMIKYHSPYEEVRAVTDPSDNPEEPVESIRAYVLGIFWVIIGAAINQFFSTRQPSVSVSASLLQLLVYPTGRLLATLFPDTSKSNNRLWRCFSPGPWRSKEQTLVTIMFRVSHALPYVGTQIIVQRLDVFYGHEWATVGYQLMLMISTQFLGFGIAGLARSILVYPKECIWPSNLPILALNRALLRPDWGVSANGWTISRYRFFCLVFACSFLYFWFPNYLFTALSDFNWLSWISPGNHILGMVTGMYGLGINPFPTLDWNIINHHHCLVTPFFSYANYMLGVAIAGAIFIPIIHFTNQKWSGYLPINTNQIFDNRGKPFDVKKILSNGLFDQQKYRDYSPPFYSSASLVVYGAYFAYYPATIVYTLLYYRKALATAAREAFMKKRRNNNNNDDDGEDYQDAHCRMMSEYTEVSNWWYFMILLAALALSITTLEVYHTETPVWSLFMAIALGVVFLIPIGLLESITNIHPGLNVLSELIAGYALPGKGTAMMIIKAFGHNTNSQALRFVSDLKLGHYAKIPPRAVFRCQLVATITSAIVTVGVINFQLSTYKGICTLNQPQKFTCPDERSFFSASVVWGVLGPKRVFEGLYPALRYCFLIGVFIPIPFFLAQKYGPFKRATKFFHPLVILGGMICYAPYSISFYLAGFYMNYLSHRLIKRKYPRWWDRYNYILSSALDSGVALAAVVIFFAVQFHNVELNWWGNTVWRAGYDGGQGQKSYLQVPTRGFGPDAEHYP</sequence>
<feature type="transmembrane region" description="Helical" evidence="9">
    <location>
        <begin position="340"/>
        <end position="358"/>
    </location>
</feature>
<proteinExistence type="inferred from homology"/>
<feature type="transmembrane region" description="Helical" evidence="9">
    <location>
        <begin position="304"/>
        <end position="320"/>
    </location>
</feature>
<feature type="transmembrane region" description="Helical" evidence="9">
    <location>
        <begin position="241"/>
        <end position="262"/>
    </location>
</feature>
<evidence type="ECO:0000256" key="4">
    <source>
        <dbReference type="ARBA" id="ARBA00022692"/>
    </source>
</evidence>
<dbReference type="PANTHER" id="PTHR22601">
    <property type="entry name" value="ISP4 LIKE PROTEIN"/>
    <property type="match status" value="1"/>
</dbReference>
<gene>
    <name evidence="10" type="ORF">GNLVRS02_ARAD1B14564g</name>
</gene>
<evidence type="ECO:0000256" key="6">
    <source>
        <dbReference type="ARBA" id="ARBA00022927"/>
    </source>
</evidence>
<feature type="transmembrane region" description="Helical" evidence="9">
    <location>
        <begin position="452"/>
        <end position="473"/>
    </location>
</feature>
<organism evidence="10">
    <name type="scientific">Blastobotrys adeninivorans</name>
    <name type="common">Yeast</name>
    <name type="synonym">Arxula adeninivorans</name>
    <dbReference type="NCBI Taxonomy" id="409370"/>
    <lineage>
        <taxon>Eukaryota</taxon>
        <taxon>Fungi</taxon>
        <taxon>Dikarya</taxon>
        <taxon>Ascomycota</taxon>
        <taxon>Saccharomycotina</taxon>
        <taxon>Dipodascomycetes</taxon>
        <taxon>Dipodascales</taxon>
        <taxon>Trichomonascaceae</taxon>
        <taxon>Blastobotrys</taxon>
    </lineage>
</organism>
<evidence type="ECO:0000256" key="9">
    <source>
        <dbReference type="SAM" id="Phobius"/>
    </source>
</evidence>
<evidence type="ECO:0000313" key="10">
    <source>
        <dbReference type="EMBL" id="CDP36503.1"/>
    </source>
</evidence>
<feature type="transmembrane region" description="Helical" evidence="9">
    <location>
        <begin position="545"/>
        <end position="565"/>
    </location>
</feature>
<comment type="similarity">
    <text evidence="2">Belongs to the oligopeptide OPT transporter family.</text>
</comment>
<evidence type="ECO:0000256" key="3">
    <source>
        <dbReference type="ARBA" id="ARBA00022448"/>
    </source>
</evidence>
<comment type="subcellular location">
    <subcellularLocation>
        <location evidence="1">Membrane</location>
        <topology evidence="1">Multi-pass membrane protein</topology>
    </subcellularLocation>
</comment>
<keyword evidence="5" id="KW-0571">Peptide transport</keyword>
<feature type="transmembrane region" description="Helical" evidence="9">
    <location>
        <begin position="519"/>
        <end position="539"/>
    </location>
</feature>
<keyword evidence="4 9" id="KW-0812">Transmembrane</keyword>
<reference evidence="10" key="1">
    <citation type="submission" date="2014-02" db="EMBL/GenBank/DDBJ databases">
        <authorList>
            <person name="Genoscope - CEA"/>
        </authorList>
    </citation>
    <scope>NUCLEOTIDE SEQUENCE</scope>
    <source>
        <strain evidence="10">LS3</strain>
    </source>
</reference>
<evidence type="ECO:0000256" key="8">
    <source>
        <dbReference type="ARBA" id="ARBA00023136"/>
    </source>
</evidence>
<evidence type="ECO:0000256" key="2">
    <source>
        <dbReference type="ARBA" id="ARBA00008807"/>
    </source>
</evidence>
<evidence type="ECO:0000256" key="7">
    <source>
        <dbReference type="ARBA" id="ARBA00022989"/>
    </source>
</evidence>
<feature type="transmembrane region" description="Helical" evidence="9">
    <location>
        <begin position="379"/>
        <end position="399"/>
    </location>
</feature>
<dbReference type="GO" id="GO:0015031">
    <property type="term" value="P:protein transport"/>
    <property type="evidence" value="ECO:0007669"/>
    <property type="project" value="UniProtKB-KW"/>
</dbReference>
<name>A0A060T6A8_BLAAD</name>
<keyword evidence="7 9" id="KW-1133">Transmembrane helix</keyword>
<dbReference type="GO" id="GO:0016020">
    <property type="term" value="C:membrane"/>
    <property type="evidence" value="ECO:0007669"/>
    <property type="project" value="UniProtKB-SubCell"/>
</dbReference>
<dbReference type="EMBL" id="HG937692">
    <property type="protein sequence ID" value="CDP36503.1"/>
    <property type="molecule type" value="Genomic_DNA"/>
</dbReference>
<dbReference type="InterPro" id="IPR004648">
    <property type="entry name" value="Oligpept_transpt"/>
</dbReference>
<protein>
    <submittedName>
        <fullName evidence="10">ARAD1B14564p</fullName>
    </submittedName>
</protein>
<dbReference type="PhylomeDB" id="A0A060T6A8"/>
<keyword evidence="6" id="KW-0653">Protein transport</keyword>